<dbReference type="InterPro" id="IPR027417">
    <property type="entry name" value="P-loop_NTPase"/>
</dbReference>
<dbReference type="SMART" id="SM00382">
    <property type="entry name" value="AAA"/>
    <property type="match status" value="1"/>
</dbReference>
<dbReference type="KEGG" id="mpz:Marpi_1170"/>
<dbReference type="STRING" id="443254.Marpi_1170"/>
<protein>
    <submittedName>
        <fullName evidence="3">GTPase subunit of restriction endonuclease</fullName>
    </submittedName>
</protein>
<evidence type="ECO:0000256" key="1">
    <source>
        <dbReference type="SAM" id="Coils"/>
    </source>
</evidence>
<reference evidence="3 4" key="1">
    <citation type="journal article" date="2012" name="J. Bacteriol.">
        <title>Complete Genome Sequence of the Thermophilic, Piezophilic, Heterotrophic Bacterium Marinitoga piezophila KA3.</title>
        <authorList>
            <person name="Lucas S."/>
            <person name="Han J."/>
            <person name="Lapidus A."/>
            <person name="Cheng J.F."/>
            <person name="Goodwin L.A."/>
            <person name="Pitluck S."/>
            <person name="Peters L."/>
            <person name="Mikhailova N."/>
            <person name="Teshima H."/>
            <person name="Detter J.C."/>
            <person name="Han C."/>
            <person name="Tapia R."/>
            <person name="Land M."/>
            <person name="Hauser L."/>
            <person name="Kyrpides N.C."/>
            <person name="Ivanova N."/>
            <person name="Pagani I."/>
            <person name="Vannier P."/>
            <person name="Oger P."/>
            <person name="Bartlett D.H."/>
            <person name="Noll K.M."/>
            <person name="Woyke T."/>
            <person name="Jebbar M."/>
        </authorList>
    </citation>
    <scope>NUCLEOTIDE SEQUENCE [LARGE SCALE GENOMIC DNA]</scope>
    <source>
        <strain evidence="4">DSM 14283 / JCM 11233 / KA3</strain>
    </source>
</reference>
<feature type="domain" description="AAA+ ATPase" evidence="2">
    <location>
        <begin position="287"/>
        <end position="487"/>
    </location>
</feature>
<dbReference type="Pfam" id="PF07728">
    <property type="entry name" value="AAA_5"/>
    <property type="match status" value="1"/>
</dbReference>
<evidence type="ECO:0000313" key="3">
    <source>
        <dbReference type="EMBL" id="AEX85580.1"/>
    </source>
</evidence>
<dbReference type="GO" id="GO:0016887">
    <property type="term" value="F:ATP hydrolysis activity"/>
    <property type="evidence" value="ECO:0007669"/>
    <property type="project" value="InterPro"/>
</dbReference>
<dbReference type="eggNOG" id="COG0305">
    <property type="taxonomic scope" value="Bacteria"/>
</dbReference>
<keyword evidence="3" id="KW-0540">Nuclease</keyword>
<dbReference type="AlphaFoldDB" id="H2J896"/>
<keyword evidence="4" id="KW-1185">Reference proteome</keyword>
<dbReference type="InterPro" id="IPR011704">
    <property type="entry name" value="ATPase_dyneun-rel_AAA"/>
</dbReference>
<evidence type="ECO:0000259" key="2">
    <source>
        <dbReference type="SMART" id="SM00382"/>
    </source>
</evidence>
<keyword evidence="1" id="KW-0175">Coiled coil</keyword>
<proteinExistence type="predicted"/>
<reference evidence="4" key="2">
    <citation type="submission" date="2012-01" db="EMBL/GenBank/DDBJ databases">
        <title>Complete sequence of chromosome of Marinitoga piezophila KA3.</title>
        <authorList>
            <person name="Lucas S."/>
            <person name="Han J."/>
            <person name="Lapidus A."/>
            <person name="Cheng J.-F."/>
            <person name="Goodwin L."/>
            <person name="Pitluck S."/>
            <person name="Peters L."/>
            <person name="Mikhailova N."/>
            <person name="Teshima H."/>
            <person name="Detter J.C."/>
            <person name="Han C."/>
            <person name="Tapia R."/>
            <person name="Land M."/>
            <person name="Hauser L."/>
            <person name="Kyrpides N."/>
            <person name="Ivanova N."/>
            <person name="Pagani I."/>
            <person name="Jebbar M."/>
            <person name="Vannier P."/>
            <person name="Oger P."/>
            <person name="Cario A."/>
            <person name="Bartlett D."/>
            <person name="Noll K.M."/>
            <person name="Woyke T."/>
        </authorList>
    </citation>
    <scope>NUCLEOTIDE SEQUENCE [LARGE SCALE GENOMIC DNA]</scope>
    <source>
        <strain evidence="4">DSM 14283 / JCM 11233 / KA3</strain>
    </source>
</reference>
<dbReference type="HOGENOM" id="CLU_386720_0_0_0"/>
<accession>H2J896</accession>
<keyword evidence="3" id="KW-0255">Endonuclease</keyword>
<dbReference type="eggNOG" id="COG1401">
    <property type="taxonomic scope" value="Bacteria"/>
</dbReference>
<dbReference type="RefSeq" id="WP_014296652.1">
    <property type="nucleotide sequence ID" value="NC_016751.1"/>
</dbReference>
<dbReference type="EMBL" id="CP003257">
    <property type="protein sequence ID" value="AEX85580.1"/>
    <property type="molecule type" value="Genomic_DNA"/>
</dbReference>
<dbReference type="GO" id="GO:0005524">
    <property type="term" value="F:ATP binding"/>
    <property type="evidence" value="ECO:0007669"/>
    <property type="project" value="InterPro"/>
</dbReference>
<organism evidence="3 4">
    <name type="scientific">Marinitoga piezophila (strain DSM 14283 / JCM 11233 / KA3)</name>
    <dbReference type="NCBI Taxonomy" id="443254"/>
    <lineage>
        <taxon>Bacteria</taxon>
        <taxon>Thermotogati</taxon>
        <taxon>Thermotogota</taxon>
        <taxon>Thermotogae</taxon>
        <taxon>Petrotogales</taxon>
        <taxon>Petrotogaceae</taxon>
        <taxon>Marinitoga</taxon>
    </lineage>
</organism>
<sequence length="625" mass="74504">MENEVMFEEIVEYEDYKNWAKKDKINFLNEKFGTNNSILKGTIQLASSEKYFLITNLRNIENDIIINPFNNEILRNTICLCENVDSFLLKRNLKVGDEVIFKFTIPFSQHEDKNKLIIAKSKTVYKVTNIMEILDNIDNNVKEKEIFSAVNLIEFLEQIREKDFGNKINSIINERILLVNKNIDNYLKEIKNKIQTQEERLKELENIVSEKEFEIKELEILRNKYIELGILNEDNVNEKKEEIIKEEYIDIKDKKEQIDYIQKYLALNKGLYYDDHILKRFFLALHTNQIIILSGEPGTGKTSLVRGFSEAISAKHKIISVQPNWTDNQDLLGFYNPIENVYVPTPFLDAIIEAKENQDRLYILCLDEMNLSHVEYYFSEFLSKIQSDKILDLYSKKIYDENLKELNMKWEKYLKYENKESLKEELSNEEFNEFLALKRRYNLLKKYKAQVEIPDNIRFVGTVNKDETTKSLSPKVIDRSFVIEVKEYDENLVSKFSELEKENYQKRLYLKESDFKMESKDILDEIKEELEEIKLIFKKMRVYLNNRFDNQVKQILGNDYIDRDDLLDYIISSMILPKINISINERNEQIIDEISKLLEKTKVSKVIFDEMKEFAETEYILTFWR</sequence>
<dbReference type="InterPro" id="IPR003593">
    <property type="entry name" value="AAA+_ATPase"/>
</dbReference>
<dbReference type="GO" id="GO:0004519">
    <property type="term" value="F:endonuclease activity"/>
    <property type="evidence" value="ECO:0007669"/>
    <property type="project" value="UniProtKB-KW"/>
</dbReference>
<feature type="coiled-coil region" evidence="1">
    <location>
        <begin position="180"/>
        <end position="224"/>
    </location>
</feature>
<dbReference type="Gene3D" id="3.40.50.300">
    <property type="entry name" value="P-loop containing nucleotide triphosphate hydrolases"/>
    <property type="match status" value="1"/>
</dbReference>
<evidence type="ECO:0000313" key="4">
    <source>
        <dbReference type="Proteomes" id="UP000007161"/>
    </source>
</evidence>
<dbReference type="Proteomes" id="UP000007161">
    <property type="component" value="Chromosome"/>
</dbReference>
<keyword evidence="3" id="KW-0378">Hydrolase</keyword>
<gene>
    <name evidence="3" type="ordered locus">Marpi_1170</name>
</gene>
<name>H2J896_MARPK</name>
<dbReference type="SUPFAM" id="SSF52540">
    <property type="entry name" value="P-loop containing nucleoside triphosphate hydrolases"/>
    <property type="match status" value="1"/>
</dbReference>